<dbReference type="InterPro" id="IPR036388">
    <property type="entry name" value="WH-like_DNA-bd_sf"/>
</dbReference>
<dbReference type="RefSeq" id="WP_260747679.1">
    <property type="nucleotide sequence ID" value="NZ_CP092109.1"/>
</dbReference>
<dbReference type="Proteomes" id="UP001060414">
    <property type="component" value="Chromosome"/>
</dbReference>
<evidence type="ECO:0000313" key="8">
    <source>
        <dbReference type="Proteomes" id="UP001060414"/>
    </source>
</evidence>
<proteinExistence type="inferred from homology"/>
<dbReference type="NCBIfam" id="TIGR00331">
    <property type="entry name" value="hrcA"/>
    <property type="match status" value="1"/>
</dbReference>
<gene>
    <name evidence="5 7" type="primary">hrcA</name>
    <name evidence="7" type="ORF">L9S41_16820</name>
</gene>
<reference evidence="7" key="1">
    <citation type="journal article" date="2022" name="Environ. Microbiol.">
        <title>Geoalkalibacter halelectricus SAP #1 sp. nov. possessing extracellular electron transfer and mineral#reducing capabilities from a haloalkaline environment.</title>
        <authorList>
            <person name="Yadav S."/>
            <person name="Singh R."/>
            <person name="Sundharam S.S."/>
            <person name="Chaudhary S."/>
            <person name="Krishnamurthi S."/>
            <person name="Patil S.A."/>
        </authorList>
    </citation>
    <scope>NUCLEOTIDE SEQUENCE</scope>
    <source>
        <strain evidence="7">SAP-1</strain>
    </source>
</reference>
<dbReference type="SUPFAM" id="SSF55781">
    <property type="entry name" value="GAF domain-like"/>
    <property type="match status" value="1"/>
</dbReference>
<dbReference type="HAMAP" id="MF_00081">
    <property type="entry name" value="HrcA"/>
    <property type="match status" value="1"/>
</dbReference>
<dbReference type="Pfam" id="PF01628">
    <property type="entry name" value="HrcA"/>
    <property type="match status" value="1"/>
</dbReference>
<comment type="similarity">
    <text evidence="5">Belongs to the HrcA family.</text>
</comment>
<dbReference type="InterPro" id="IPR029016">
    <property type="entry name" value="GAF-like_dom_sf"/>
</dbReference>
<evidence type="ECO:0000259" key="6">
    <source>
        <dbReference type="Pfam" id="PF01628"/>
    </source>
</evidence>
<keyword evidence="8" id="KW-1185">Reference proteome</keyword>
<dbReference type="EMBL" id="CP092109">
    <property type="protein sequence ID" value="UWZ79323.1"/>
    <property type="molecule type" value="Genomic_DNA"/>
</dbReference>
<dbReference type="InterPro" id="IPR021153">
    <property type="entry name" value="HrcA_C"/>
</dbReference>
<comment type="function">
    <text evidence="5">Negative regulator of class I heat shock genes (grpE-dnaK-dnaJ and groELS operons). Prevents heat-shock induction of these operons.</text>
</comment>
<evidence type="ECO:0000256" key="3">
    <source>
        <dbReference type="ARBA" id="ARBA00023016"/>
    </source>
</evidence>
<evidence type="ECO:0000256" key="1">
    <source>
        <dbReference type="ARBA" id="ARBA00022491"/>
    </source>
</evidence>
<name>A0ABY5ZJU4_9BACT</name>
<dbReference type="PIRSF" id="PIRSF005485">
    <property type="entry name" value="HrcA"/>
    <property type="match status" value="1"/>
</dbReference>
<dbReference type="PANTHER" id="PTHR34824:SF1">
    <property type="entry name" value="HEAT-INDUCIBLE TRANSCRIPTION REPRESSOR HRCA"/>
    <property type="match status" value="1"/>
</dbReference>
<dbReference type="InterPro" id="IPR036390">
    <property type="entry name" value="WH_DNA-bd_sf"/>
</dbReference>
<sequence>MSETLNERSRKILEAIIEDHIASAEPVGSRSITRRHGIGLSPATVRNVMADLEEMGYLAAPHTSSGRVPTEKGYRFYIDSLLQVRALTPQQKERIRRYCRRRGLRADELLREAGRVLSNLSHYTGIVMAPQFTASVFRHIEFVRLSQGRILAIFVAESGLVQNKIIETDEDLSRGDLEQMNNYLNHSYAGLSLPEIKRRLVEDMSRDKALYERLLKRTMPLFNAALCEEESREVFIEGLSRMFEQPEFSDLERMKRLFKAFEQKSLLVEFLDKCRESQGVRIFIGSETEYREIEGCSLITAGYRNADGRTIGTLGVIGPTRMAYSQVIPIVDYTAQLMSQLFESEK</sequence>
<keyword evidence="1 5" id="KW-0678">Repressor</keyword>
<keyword evidence="3 5" id="KW-0346">Stress response</keyword>
<accession>A0ABY5ZJU4</accession>
<dbReference type="PANTHER" id="PTHR34824">
    <property type="entry name" value="HEAT-INDUCIBLE TRANSCRIPTION REPRESSOR HRCA"/>
    <property type="match status" value="1"/>
</dbReference>
<dbReference type="InterPro" id="IPR002571">
    <property type="entry name" value="HrcA"/>
</dbReference>
<dbReference type="Gene3D" id="3.30.390.60">
    <property type="entry name" value="Heat-inducible transcription repressor hrca homolog, domain 3"/>
    <property type="match status" value="1"/>
</dbReference>
<evidence type="ECO:0000256" key="2">
    <source>
        <dbReference type="ARBA" id="ARBA00023015"/>
    </source>
</evidence>
<dbReference type="SUPFAM" id="SSF46785">
    <property type="entry name" value="Winged helix' DNA-binding domain"/>
    <property type="match status" value="1"/>
</dbReference>
<feature type="domain" description="Heat-inducible transcription repressor HrcA C-terminal" evidence="6">
    <location>
        <begin position="107"/>
        <end position="328"/>
    </location>
</feature>
<keyword evidence="4 5" id="KW-0804">Transcription</keyword>
<protein>
    <recommendedName>
        <fullName evidence="5">Heat-inducible transcription repressor HrcA</fullName>
    </recommendedName>
</protein>
<dbReference type="InterPro" id="IPR023120">
    <property type="entry name" value="WHTH_transcript_rep_HrcA_IDD"/>
</dbReference>
<keyword evidence="2 5" id="KW-0805">Transcription regulation</keyword>
<evidence type="ECO:0000256" key="5">
    <source>
        <dbReference type="HAMAP-Rule" id="MF_00081"/>
    </source>
</evidence>
<dbReference type="Gene3D" id="3.30.450.40">
    <property type="match status" value="1"/>
</dbReference>
<dbReference type="Gene3D" id="1.10.10.10">
    <property type="entry name" value="Winged helix-like DNA-binding domain superfamily/Winged helix DNA-binding domain"/>
    <property type="match status" value="1"/>
</dbReference>
<evidence type="ECO:0000313" key="7">
    <source>
        <dbReference type="EMBL" id="UWZ79323.1"/>
    </source>
</evidence>
<evidence type="ECO:0000256" key="4">
    <source>
        <dbReference type="ARBA" id="ARBA00023163"/>
    </source>
</evidence>
<organism evidence="7 8">
    <name type="scientific">Geoalkalibacter halelectricus</name>
    <dbReference type="NCBI Taxonomy" id="2847045"/>
    <lineage>
        <taxon>Bacteria</taxon>
        <taxon>Pseudomonadati</taxon>
        <taxon>Thermodesulfobacteriota</taxon>
        <taxon>Desulfuromonadia</taxon>
        <taxon>Desulfuromonadales</taxon>
        <taxon>Geoalkalibacteraceae</taxon>
        <taxon>Geoalkalibacter</taxon>
    </lineage>
</organism>